<evidence type="ECO:0000256" key="1">
    <source>
        <dbReference type="ARBA" id="ARBA00023054"/>
    </source>
</evidence>
<dbReference type="PANTHER" id="PTHR21683">
    <property type="entry name" value="COILED-COIL DOMAIN-CONTAINING PROTEIN 42 LIKE-2-LIKE-RELATED"/>
    <property type="match status" value="1"/>
</dbReference>
<reference evidence="4" key="1">
    <citation type="submission" date="2021-09" db="EMBL/GenBank/DDBJ databases">
        <authorList>
            <consortium name="AG Swart"/>
            <person name="Singh M."/>
            <person name="Singh A."/>
            <person name="Seah K."/>
            <person name="Emmerich C."/>
        </authorList>
    </citation>
    <scope>NUCLEOTIDE SEQUENCE</scope>
    <source>
        <strain evidence="4">ATCC30299</strain>
    </source>
</reference>
<evidence type="ECO:0000313" key="5">
    <source>
        <dbReference type="Proteomes" id="UP001162131"/>
    </source>
</evidence>
<dbReference type="PANTHER" id="PTHR21683:SF2">
    <property type="entry name" value="COILED-COIL DOMAIN-CONTAINING PROTEIN 42 LIKE-2-LIKE"/>
    <property type="match status" value="1"/>
</dbReference>
<feature type="domain" description="DUF4200" evidence="3">
    <location>
        <begin position="22"/>
        <end position="137"/>
    </location>
</feature>
<feature type="coiled-coil region" evidence="2">
    <location>
        <begin position="151"/>
        <end position="221"/>
    </location>
</feature>
<keyword evidence="1 2" id="KW-0175">Coiled coil</keyword>
<organism evidence="4 5">
    <name type="scientific">Blepharisma stoltei</name>
    <dbReference type="NCBI Taxonomy" id="1481888"/>
    <lineage>
        <taxon>Eukaryota</taxon>
        <taxon>Sar</taxon>
        <taxon>Alveolata</taxon>
        <taxon>Ciliophora</taxon>
        <taxon>Postciliodesmatophora</taxon>
        <taxon>Heterotrichea</taxon>
        <taxon>Heterotrichida</taxon>
        <taxon>Blepharismidae</taxon>
        <taxon>Blepharisma</taxon>
    </lineage>
</organism>
<gene>
    <name evidence="4" type="ORF">BSTOLATCC_MIC20913</name>
</gene>
<accession>A0AAU9IV90</accession>
<sequence length="330" mass="38909">MKGTKYNLKQLKMDTVSPATRLLDKRRLMYQVQEAFERQKEEENRRLEIFNSKEEELRARDLAVQEKFVEFSKVINENEAKLQRAKNRIEEEKKAIEAKQKKKEELEAKVVQLKEKAGSLEAQVQSMKRYEEFLEKVRLKNPEEFTDINDILNLHTKLINANNQLKQQQKELEEENQKIRTMRDQLEKKKKDEIMQLNIEIAQLSKQYEDVDSKRLDLTKQVDVNSALATEKQVEIGHIFMAIDNLYRRCKEGPNINHYKNLKVQPASKGDDMNSKSSEVVEKLKIIEAYLADFKTIVDQAPKHLIQNTKTAKYVFKYLVKDVQASYINE</sequence>
<dbReference type="InterPro" id="IPR051147">
    <property type="entry name" value="CFAP_domain-containing"/>
</dbReference>
<feature type="coiled-coil region" evidence="2">
    <location>
        <begin position="33"/>
        <end position="123"/>
    </location>
</feature>
<evidence type="ECO:0000259" key="3">
    <source>
        <dbReference type="Pfam" id="PF13863"/>
    </source>
</evidence>
<comment type="caution">
    <text evidence="4">The sequence shown here is derived from an EMBL/GenBank/DDBJ whole genome shotgun (WGS) entry which is preliminary data.</text>
</comment>
<dbReference type="GO" id="GO:0005856">
    <property type="term" value="C:cytoskeleton"/>
    <property type="evidence" value="ECO:0007669"/>
    <property type="project" value="UniProtKB-ARBA"/>
</dbReference>
<evidence type="ECO:0000256" key="2">
    <source>
        <dbReference type="SAM" id="Coils"/>
    </source>
</evidence>
<keyword evidence="5" id="KW-1185">Reference proteome</keyword>
<protein>
    <recommendedName>
        <fullName evidence="3">DUF4200 domain-containing protein</fullName>
    </recommendedName>
</protein>
<dbReference type="Pfam" id="PF13863">
    <property type="entry name" value="DUF4200"/>
    <property type="match status" value="1"/>
</dbReference>
<proteinExistence type="predicted"/>
<dbReference type="InterPro" id="IPR025252">
    <property type="entry name" value="DUF4200"/>
</dbReference>
<evidence type="ECO:0000313" key="4">
    <source>
        <dbReference type="EMBL" id="CAG9318439.1"/>
    </source>
</evidence>
<dbReference type="AlphaFoldDB" id="A0AAU9IV90"/>
<name>A0AAU9IV90_9CILI</name>
<dbReference type="Proteomes" id="UP001162131">
    <property type="component" value="Unassembled WGS sequence"/>
</dbReference>
<dbReference type="EMBL" id="CAJZBQ010000020">
    <property type="protein sequence ID" value="CAG9318439.1"/>
    <property type="molecule type" value="Genomic_DNA"/>
</dbReference>